<evidence type="ECO:0000256" key="5">
    <source>
        <dbReference type="ARBA" id="ARBA00022840"/>
    </source>
</evidence>
<dbReference type="PRINTS" id="PR00990">
    <property type="entry name" value="RIBOKINASE"/>
</dbReference>
<sequence length="309" mass="32308">MLYNLGSINIDHVYRVPHLVRPGETLASRDYQRVLGGKGANQSLALARAGGRVAHWGRLGRGDGWALAPLEEAGVALDDVELVDAPSGHALIQVDDNGENAIILYPGANHGFEEDALVARIATAEPGATLLLQNECNGLAAAMAAAKQHGLTLAFNPAPMDEAANRLPLEACDLLFVNRGEAAALAGLAETTPASALLDALAERLPEVELVLTLGAEGVHYRHQETRLRLAAHRVAAMDTTAAGDTFIGVFLATRQAGADIETCLRRASAAAALCVQTPGAAPSIPWAEAVDAALAEWPPCPLENDDGH</sequence>
<evidence type="ECO:0000256" key="9">
    <source>
        <dbReference type="HAMAP-Rule" id="MF_01987"/>
    </source>
</evidence>
<keyword evidence="2 9" id="KW-0479">Metal-binding</keyword>
<dbReference type="GO" id="GO:0005737">
    <property type="term" value="C:cytoplasm"/>
    <property type="evidence" value="ECO:0007669"/>
    <property type="project" value="UniProtKB-SubCell"/>
</dbReference>
<feature type="binding site" evidence="9">
    <location>
        <begin position="9"/>
        <end position="11"/>
    </location>
    <ligand>
        <name>substrate</name>
    </ligand>
</feature>
<evidence type="ECO:0000256" key="8">
    <source>
        <dbReference type="ARBA" id="ARBA00023277"/>
    </source>
</evidence>
<feature type="binding site" evidence="9">
    <location>
        <position position="241"/>
    </location>
    <ligand>
        <name>K(+)</name>
        <dbReference type="ChEBI" id="CHEBI:29103"/>
    </ligand>
</feature>
<dbReference type="InterPro" id="IPR011611">
    <property type="entry name" value="PfkB_dom"/>
</dbReference>
<accession>A0A510X853</accession>
<keyword evidence="1 9" id="KW-0808">Transferase</keyword>
<gene>
    <name evidence="9 11" type="primary">rbsK</name>
    <name evidence="11" type="ORF">HPA02_09380</name>
</gene>
<dbReference type="Proteomes" id="UP000321275">
    <property type="component" value="Unassembled WGS sequence"/>
</dbReference>
<comment type="similarity">
    <text evidence="9">Belongs to the carbohydrate kinase PfkB family. Ribokinase subfamily.</text>
</comment>
<organism evidence="11 12">
    <name type="scientific">Bisbaumannia pacifica</name>
    <dbReference type="NCBI Taxonomy" id="77098"/>
    <lineage>
        <taxon>Bacteria</taxon>
        <taxon>Pseudomonadati</taxon>
        <taxon>Pseudomonadota</taxon>
        <taxon>Gammaproteobacteria</taxon>
        <taxon>Oceanospirillales</taxon>
        <taxon>Halomonadaceae</taxon>
        <taxon>Bisbaumannia</taxon>
    </lineage>
</organism>
<feature type="binding site" evidence="9">
    <location>
        <begin position="244"/>
        <end position="245"/>
    </location>
    <ligand>
        <name>ATP</name>
        <dbReference type="ChEBI" id="CHEBI:30616"/>
    </ligand>
</feature>
<dbReference type="Gene3D" id="3.40.1190.20">
    <property type="match status" value="1"/>
</dbReference>
<comment type="pathway">
    <text evidence="9">Carbohydrate metabolism; D-ribose degradation; D-ribose 5-phosphate from beta-D-ribopyranose: step 2/2.</text>
</comment>
<comment type="caution">
    <text evidence="9">Lacks conserved residue(s) required for the propagation of feature annotation.</text>
</comment>
<dbReference type="EC" id="2.7.1.15" evidence="9"/>
<keyword evidence="9" id="KW-0963">Cytoplasm</keyword>
<feature type="binding site" evidence="9">
    <location>
        <position position="239"/>
    </location>
    <ligand>
        <name>K(+)</name>
        <dbReference type="ChEBI" id="CHEBI:29103"/>
    </ligand>
</feature>
<dbReference type="PANTHER" id="PTHR10584">
    <property type="entry name" value="SUGAR KINASE"/>
    <property type="match status" value="1"/>
</dbReference>
<dbReference type="SUPFAM" id="SSF53613">
    <property type="entry name" value="Ribokinase-like"/>
    <property type="match status" value="1"/>
</dbReference>
<evidence type="ECO:0000256" key="2">
    <source>
        <dbReference type="ARBA" id="ARBA00022723"/>
    </source>
</evidence>
<dbReference type="EMBL" id="BJUK01000007">
    <property type="protein sequence ID" value="GEK46655.1"/>
    <property type="molecule type" value="Genomic_DNA"/>
</dbReference>
<reference evidence="11 12" key="1">
    <citation type="submission" date="2019-07" db="EMBL/GenBank/DDBJ databases">
        <title>Whole genome shotgun sequence of Halomonas pacifica NBRC 102220.</title>
        <authorList>
            <person name="Hosoyama A."/>
            <person name="Uohara A."/>
            <person name="Ohji S."/>
            <person name="Ichikawa N."/>
        </authorList>
    </citation>
    <scope>NUCLEOTIDE SEQUENCE [LARGE SCALE GENOMIC DNA]</scope>
    <source>
        <strain evidence="11 12">NBRC 102220</strain>
    </source>
</reference>
<evidence type="ECO:0000256" key="6">
    <source>
        <dbReference type="ARBA" id="ARBA00022842"/>
    </source>
</evidence>
<evidence type="ECO:0000256" key="4">
    <source>
        <dbReference type="ARBA" id="ARBA00022777"/>
    </source>
</evidence>
<dbReference type="OrthoDB" id="9775849at2"/>
<evidence type="ECO:0000256" key="3">
    <source>
        <dbReference type="ARBA" id="ARBA00022741"/>
    </source>
</evidence>
<dbReference type="InterPro" id="IPR029056">
    <property type="entry name" value="Ribokinase-like"/>
</dbReference>
<dbReference type="AlphaFoldDB" id="A0A510X853"/>
<dbReference type="CDD" id="cd01174">
    <property type="entry name" value="ribokinase"/>
    <property type="match status" value="1"/>
</dbReference>
<comment type="subunit">
    <text evidence="9">Homodimer.</text>
</comment>
<keyword evidence="8 9" id="KW-0119">Carbohydrate metabolism</keyword>
<feature type="binding site" evidence="9">
    <location>
        <position position="278"/>
    </location>
    <ligand>
        <name>K(+)</name>
        <dbReference type="ChEBI" id="CHEBI:29103"/>
    </ligand>
</feature>
<comment type="function">
    <text evidence="9">Catalyzes the phosphorylation of ribose at O-5 in a reaction requiring ATP and magnesium. The resulting D-ribose-5-phosphate can then be used either for sythesis of nucleotides, histidine, and tryptophan, or as a component of the pentose phosphate pathway.</text>
</comment>
<evidence type="ECO:0000313" key="12">
    <source>
        <dbReference type="Proteomes" id="UP000321275"/>
    </source>
</evidence>
<dbReference type="Pfam" id="PF00294">
    <property type="entry name" value="PfkB"/>
    <property type="match status" value="1"/>
</dbReference>
<dbReference type="PANTHER" id="PTHR10584:SF166">
    <property type="entry name" value="RIBOKINASE"/>
    <property type="match status" value="1"/>
</dbReference>
<dbReference type="GO" id="GO:0004747">
    <property type="term" value="F:ribokinase activity"/>
    <property type="evidence" value="ECO:0007669"/>
    <property type="project" value="UniProtKB-UniRule"/>
</dbReference>
<keyword evidence="4 9" id="KW-0418">Kinase</keyword>
<comment type="catalytic activity">
    <reaction evidence="9">
        <text>D-ribose + ATP = D-ribose 5-phosphate + ADP + H(+)</text>
        <dbReference type="Rhea" id="RHEA:13697"/>
        <dbReference type="ChEBI" id="CHEBI:15378"/>
        <dbReference type="ChEBI" id="CHEBI:30616"/>
        <dbReference type="ChEBI" id="CHEBI:47013"/>
        <dbReference type="ChEBI" id="CHEBI:78346"/>
        <dbReference type="ChEBI" id="CHEBI:456216"/>
        <dbReference type="EC" id="2.7.1.15"/>
    </reaction>
</comment>
<dbReference type="RefSeq" id="WP_146801926.1">
    <property type="nucleotide sequence ID" value="NZ_BJUK01000007.1"/>
</dbReference>
<keyword evidence="3 9" id="KW-0547">Nucleotide-binding</keyword>
<keyword evidence="6 9" id="KW-0460">Magnesium</keyword>
<dbReference type="UniPathway" id="UPA00916">
    <property type="reaction ID" value="UER00889"/>
</dbReference>
<comment type="cofactor">
    <cofactor evidence="9">
        <name>Mg(2+)</name>
        <dbReference type="ChEBI" id="CHEBI:18420"/>
    </cofactor>
    <text evidence="9">Requires a divalent cation, most likely magnesium in vivo, as an electrophilic catalyst to aid phosphoryl group transfer. It is the chelate of the metal and the nucleotide that is the actual substrate.</text>
</comment>
<evidence type="ECO:0000313" key="11">
    <source>
        <dbReference type="EMBL" id="GEK46655.1"/>
    </source>
</evidence>
<feature type="binding site" evidence="9">
    <location>
        <position position="280"/>
    </location>
    <ligand>
        <name>K(+)</name>
        <dbReference type="ChEBI" id="CHEBI:29103"/>
    </ligand>
</feature>
<keyword evidence="7 9" id="KW-0630">Potassium</keyword>
<feature type="binding site" evidence="9">
    <location>
        <position position="245"/>
    </location>
    <ligand>
        <name>substrate</name>
    </ligand>
</feature>
<proteinExistence type="inferred from homology"/>
<feature type="binding site" evidence="9">
    <location>
        <position position="178"/>
    </location>
    <ligand>
        <name>ATP</name>
        <dbReference type="ChEBI" id="CHEBI:30616"/>
    </ligand>
</feature>
<dbReference type="GO" id="GO:0046872">
    <property type="term" value="F:metal ion binding"/>
    <property type="evidence" value="ECO:0007669"/>
    <property type="project" value="UniProtKB-KW"/>
</dbReference>
<feature type="domain" description="Carbohydrate kinase PfkB" evidence="10">
    <location>
        <begin position="5"/>
        <end position="287"/>
    </location>
</feature>
<feature type="binding site" evidence="9">
    <location>
        <position position="275"/>
    </location>
    <ligand>
        <name>K(+)</name>
        <dbReference type="ChEBI" id="CHEBI:29103"/>
    </ligand>
</feature>
<dbReference type="HAMAP" id="MF_01987">
    <property type="entry name" value="Ribokinase"/>
    <property type="match status" value="1"/>
</dbReference>
<feature type="binding site" evidence="9">
    <location>
        <position position="284"/>
    </location>
    <ligand>
        <name>K(+)</name>
        <dbReference type="ChEBI" id="CHEBI:29103"/>
    </ligand>
</feature>
<comment type="caution">
    <text evidence="11">The sequence shown here is derived from an EMBL/GenBank/DDBJ whole genome shotgun (WGS) entry which is preliminary data.</text>
</comment>
<dbReference type="InterPro" id="IPR002139">
    <property type="entry name" value="Ribo/fructo_kinase"/>
</dbReference>
<keyword evidence="12" id="KW-1185">Reference proteome</keyword>
<name>A0A510X853_9GAMM</name>
<dbReference type="InterPro" id="IPR011877">
    <property type="entry name" value="Ribokinase"/>
</dbReference>
<dbReference type="GO" id="GO:0005524">
    <property type="term" value="F:ATP binding"/>
    <property type="evidence" value="ECO:0007669"/>
    <property type="project" value="UniProtKB-UniRule"/>
</dbReference>
<evidence type="ECO:0000256" key="1">
    <source>
        <dbReference type="ARBA" id="ARBA00022679"/>
    </source>
</evidence>
<feature type="binding site" evidence="9">
    <location>
        <begin position="213"/>
        <end position="218"/>
    </location>
    <ligand>
        <name>ATP</name>
        <dbReference type="ChEBI" id="CHEBI:30616"/>
    </ligand>
</feature>
<feature type="binding site" evidence="9">
    <location>
        <begin position="37"/>
        <end position="41"/>
    </location>
    <ligand>
        <name>substrate</name>
    </ligand>
</feature>
<comment type="subcellular location">
    <subcellularLocation>
        <location evidence="9">Cytoplasm</location>
    </subcellularLocation>
</comment>
<evidence type="ECO:0000259" key="10">
    <source>
        <dbReference type="Pfam" id="PF00294"/>
    </source>
</evidence>
<evidence type="ECO:0000256" key="7">
    <source>
        <dbReference type="ARBA" id="ARBA00022958"/>
    </source>
</evidence>
<keyword evidence="5 9" id="KW-0067">ATP-binding</keyword>
<feature type="active site" description="Proton acceptor" evidence="9">
    <location>
        <position position="245"/>
    </location>
</feature>
<feature type="binding site" evidence="9">
    <location>
        <position position="135"/>
    </location>
    <ligand>
        <name>substrate</name>
    </ligand>
</feature>
<protein>
    <recommendedName>
        <fullName evidence="9">Ribokinase</fullName>
        <shortName evidence="9">RK</shortName>
        <ecNumber evidence="9">2.7.1.15</ecNumber>
    </recommendedName>
</protein>
<dbReference type="GO" id="GO:0019303">
    <property type="term" value="P:D-ribose catabolic process"/>
    <property type="evidence" value="ECO:0007669"/>
    <property type="project" value="UniProtKB-UniRule"/>
</dbReference>
<comment type="activity regulation">
    <text evidence="9">Activated by a monovalent cation that binds near, but not in, the active site. The most likely occupant of the site in vivo is potassium. Ion binding induces a conformational change that may alter substrate affinity.</text>
</comment>